<protein>
    <recommendedName>
        <fullName evidence="4">Small integral membrane protein</fullName>
    </recommendedName>
</protein>
<accession>A0A081K8J2</accession>
<keyword evidence="1" id="KW-0472">Membrane</keyword>
<gene>
    <name evidence="2" type="ORF">GV64_06730</name>
</gene>
<name>A0A081K8J2_9GAMM</name>
<evidence type="ECO:0000256" key="1">
    <source>
        <dbReference type="SAM" id="Phobius"/>
    </source>
</evidence>
<dbReference type="eggNOG" id="COG5472">
    <property type="taxonomic scope" value="Bacteria"/>
</dbReference>
<keyword evidence="1" id="KW-1133">Transmembrane helix</keyword>
<evidence type="ECO:0000313" key="3">
    <source>
        <dbReference type="Proteomes" id="UP000027997"/>
    </source>
</evidence>
<feature type="transmembrane region" description="Helical" evidence="1">
    <location>
        <begin position="101"/>
        <end position="123"/>
    </location>
</feature>
<dbReference type="AlphaFoldDB" id="A0A081K8J2"/>
<organism evidence="2 3">
    <name type="scientific">Endozoicomonas elysicola</name>
    <dbReference type="NCBI Taxonomy" id="305900"/>
    <lineage>
        <taxon>Bacteria</taxon>
        <taxon>Pseudomonadati</taxon>
        <taxon>Pseudomonadota</taxon>
        <taxon>Gammaproteobacteria</taxon>
        <taxon>Oceanospirillales</taxon>
        <taxon>Endozoicomonadaceae</taxon>
        <taxon>Endozoicomonas</taxon>
    </lineage>
</organism>
<dbReference type="Proteomes" id="UP000027997">
    <property type="component" value="Unassembled WGS sequence"/>
</dbReference>
<evidence type="ECO:0000313" key="2">
    <source>
        <dbReference type="EMBL" id="KEI70468.1"/>
    </source>
</evidence>
<dbReference type="EMBL" id="JOJP01000001">
    <property type="protein sequence ID" value="KEI70468.1"/>
    <property type="molecule type" value="Genomic_DNA"/>
</dbReference>
<feature type="transmembrane region" description="Helical" evidence="1">
    <location>
        <begin position="129"/>
        <end position="151"/>
    </location>
</feature>
<comment type="caution">
    <text evidence="2">The sequence shown here is derived from an EMBL/GenBank/DDBJ whole genome shotgun (WGS) entry which is preliminary data.</text>
</comment>
<dbReference type="Pfam" id="PF09933">
    <property type="entry name" value="DUF2165"/>
    <property type="match status" value="1"/>
</dbReference>
<evidence type="ECO:0008006" key="4">
    <source>
        <dbReference type="Google" id="ProtNLM"/>
    </source>
</evidence>
<keyword evidence="1" id="KW-0812">Transmembrane</keyword>
<proteinExistence type="predicted"/>
<reference evidence="2 3" key="1">
    <citation type="submission" date="2014-06" db="EMBL/GenBank/DDBJ databases">
        <title>Whole Genome Sequences of Three Symbiotic Endozoicomonas Bacteria.</title>
        <authorList>
            <person name="Neave M.J."/>
            <person name="Apprill A."/>
            <person name="Voolstra C.R."/>
        </authorList>
    </citation>
    <scope>NUCLEOTIDE SEQUENCE [LARGE SCALE GENOMIC DNA]</scope>
    <source>
        <strain evidence="2 3">DSM 22380</strain>
    </source>
</reference>
<sequence>MCKMIMVALVASYITMVFFNNVTDYSTNLGYIQHVMTMDALPQDSPHHWRSIQTPLLHHIAYLFIIILQLLSSALCWKGFLQFIRHTDRESVISARQTSNLGLVLAFGIWFGGFFVIGGEWFLAWQTPWGALASASRVLVAVGLTLVFINLPDHY</sequence>
<keyword evidence="3" id="KW-1185">Reference proteome</keyword>
<feature type="transmembrane region" description="Helical" evidence="1">
    <location>
        <begin position="60"/>
        <end position="80"/>
    </location>
</feature>
<dbReference type="InterPro" id="IPR018681">
    <property type="entry name" value="DUF2165_transmembrane"/>
</dbReference>